<dbReference type="EMBL" id="BMDG01000005">
    <property type="protein sequence ID" value="GGI07861.1"/>
    <property type="molecule type" value="Genomic_DNA"/>
</dbReference>
<keyword evidence="2" id="KW-1185">Reference proteome</keyword>
<evidence type="ECO:0000313" key="2">
    <source>
        <dbReference type="Proteomes" id="UP000632535"/>
    </source>
</evidence>
<organism evidence="1 2">
    <name type="scientific">Isoptericola cucumis</name>
    <dbReference type="NCBI Taxonomy" id="1776856"/>
    <lineage>
        <taxon>Bacteria</taxon>
        <taxon>Bacillati</taxon>
        <taxon>Actinomycetota</taxon>
        <taxon>Actinomycetes</taxon>
        <taxon>Micrococcales</taxon>
        <taxon>Promicromonosporaceae</taxon>
        <taxon>Isoptericola</taxon>
    </lineage>
</organism>
<reference evidence="2" key="1">
    <citation type="journal article" date="2019" name="Int. J. Syst. Evol. Microbiol.">
        <title>The Global Catalogue of Microorganisms (GCM) 10K type strain sequencing project: providing services to taxonomists for standard genome sequencing and annotation.</title>
        <authorList>
            <consortium name="The Broad Institute Genomics Platform"/>
            <consortium name="The Broad Institute Genome Sequencing Center for Infectious Disease"/>
            <person name="Wu L."/>
            <person name="Ma J."/>
        </authorList>
    </citation>
    <scope>NUCLEOTIDE SEQUENCE [LARGE SCALE GENOMIC DNA]</scope>
    <source>
        <strain evidence="2">CCM 8653</strain>
    </source>
</reference>
<accession>A0ABQ2B4W6</accession>
<proteinExistence type="predicted"/>
<comment type="caution">
    <text evidence="1">The sequence shown here is derived from an EMBL/GenBank/DDBJ whole genome shotgun (WGS) entry which is preliminary data.</text>
</comment>
<name>A0ABQ2B4W6_9MICO</name>
<sequence>MPQTADVTLRVDEVREAGALEPVGDPVAGQRGRRLAVPVRRPVHVTQQEPLDPLAQLVVTQFVRAAITG</sequence>
<dbReference type="Proteomes" id="UP000632535">
    <property type="component" value="Unassembled WGS sequence"/>
</dbReference>
<protein>
    <submittedName>
        <fullName evidence="1">Uncharacterized protein</fullName>
    </submittedName>
</protein>
<evidence type="ECO:0000313" key="1">
    <source>
        <dbReference type="EMBL" id="GGI07861.1"/>
    </source>
</evidence>
<gene>
    <name evidence="1" type="ORF">GCM10007368_18280</name>
</gene>